<reference evidence="4 5" key="1">
    <citation type="submission" date="2015-08" db="EMBL/GenBank/DDBJ databases">
        <title>Next Generation Sequencing and Analysis of the Genome of Puccinia sorghi L Schw, the Causal Agent of Maize Common Rust.</title>
        <authorList>
            <person name="Rochi L."/>
            <person name="Burguener G."/>
            <person name="Darino M."/>
            <person name="Turjanski A."/>
            <person name="Kreff E."/>
            <person name="Dieguez M.J."/>
            <person name="Sacco F."/>
        </authorList>
    </citation>
    <scope>NUCLEOTIDE SEQUENCE [LARGE SCALE GENOMIC DNA]</scope>
    <source>
        <strain evidence="4 5">RO10H11247</strain>
    </source>
</reference>
<dbReference type="AlphaFoldDB" id="A0A0L6URQ2"/>
<evidence type="ECO:0000256" key="3">
    <source>
        <dbReference type="SAM" id="SignalP"/>
    </source>
</evidence>
<evidence type="ECO:0000256" key="2">
    <source>
        <dbReference type="SAM" id="MobiDB-lite"/>
    </source>
</evidence>
<feature type="chain" id="PRO_5005568004" evidence="3">
    <location>
        <begin position="20"/>
        <end position="452"/>
    </location>
</feature>
<dbReference type="OrthoDB" id="2495516at2759"/>
<sequence length="452" mass="50910">MRIRRLVFACLSTLAVCECAFGDGAKELAQLTSHSADGGSKAASEGLGFHGQHAHPPHPNDGLHASHPGAPSSGMPDDIYGYVEKAQPQGSDKDLLDKWSEEATFELPRLPHPEEWKIKTCARADWRLGKIQTREFSFVLEDLPVSKESWMTRLTNKMKLGRTEQTPEIPYPSNLIVAWVSKIAPIFSQDPLVKDSYILGGEIHKSRKTGSVDQIKEIKEKLMERLYGEKLAAAYSEEDRSKLNDYVASDAHLKILELLYLKRNDLMGLHERMQSILNRVVLALGGEKQTSETFKQIIQYHRKLISEEGRIGDEPKKVDPELFSQITPFPFLRQLDPAGYKMHLSPLLFLEEVLTHLEKDSTIALKAASGYLGSTPRIEVLRSAAGEVNEYAKLSREVDTLQNKVLELRDHVQSVRKSDFKDADTMEKQFNVLLNHEKVYPGIKEKKEGSPS</sequence>
<accession>A0A0L6URQ2</accession>
<gene>
    <name evidence="4" type="ORF">VP01_4051g1</name>
</gene>
<protein>
    <submittedName>
        <fullName evidence="4">Uncharacterized protein</fullName>
    </submittedName>
</protein>
<comment type="caution">
    <text evidence="4">The sequence shown here is derived from an EMBL/GenBank/DDBJ whole genome shotgun (WGS) entry which is preliminary data.</text>
</comment>
<evidence type="ECO:0000313" key="5">
    <source>
        <dbReference type="Proteomes" id="UP000037035"/>
    </source>
</evidence>
<proteinExistence type="predicted"/>
<dbReference type="STRING" id="27349.A0A0L6URQ2"/>
<feature type="coiled-coil region" evidence="1">
    <location>
        <begin position="384"/>
        <end position="411"/>
    </location>
</feature>
<keyword evidence="3" id="KW-0732">Signal</keyword>
<feature type="region of interest" description="Disordered" evidence="2">
    <location>
        <begin position="36"/>
        <end position="80"/>
    </location>
</feature>
<dbReference type="Proteomes" id="UP000037035">
    <property type="component" value="Unassembled WGS sequence"/>
</dbReference>
<evidence type="ECO:0000256" key="1">
    <source>
        <dbReference type="SAM" id="Coils"/>
    </source>
</evidence>
<keyword evidence="5" id="KW-1185">Reference proteome</keyword>
<evidence type="ECO:0000313" key="4">
    <source>
        <dbReference type="EMBL" id="KNZ51199.1"/>
    </source>
</evidence>
<keyword evidence="1" id="KW-0175">Coiled coil</keyword>
<dbReference type="EMBL" id="LAVV01009115">
    <property type="protein sequence ID" value="KNZ51199.1"/>
    <property type="molecule type" value="Genomic_DNA"/>
</dbReference>
<dbReference type="VEuPathDB" id="FungiDB:VP01_4051g1"/>
<name>A0A0L6URQ2_9BASI</name>
<feature type="signal peptide" evidence="3">
    <location>
        <begin position="1"/>
        <end position="19"/>
    </location>
</feature>
<organism evidence="4 5">
    <name type="scientific">Puccinia sorghi</name>
    <dbReference type="NCBI Taxonomy" id="27349"/>
    <lineage>
        <taxon>Eukaryota</taxon>
        <taxon>Fungi</taxon>
        <taxon>Dikarya</taxon>
        <taxon>Basidiomycota</taxon>
        <taxon>Pucciniomycotina</taxon>
        <taxon>Pucciniomycetes</taxon>
        <taxon>Pucciniales</taxon>
        <taxon>Pucciniaceae</taxon>
        <taxon>Puccinia</taxon>
    </lineage>
</organism>